<protein>
    <recommendedName>
        <fullName evidence="3">HECT domain-containing protein</fullName>
    </recommendedName>
</protein>
<dbReference type="AlphaFoldDB" id="A0A9Q1IBT9"/>
<accession>A0A9Q1IBT9</accession>
<name>A0A9Q1IBT9_SYNKA</name>
<reference evidence="4" key="1">
    <citation type="journal article" date="2023" name="Science">
        <title>Genome structures resolve the early diversification of teleost fishes.</title>
        <authorList>
            <person name="Parey E."/>
            <person name="Louis A."/>
            <person name="Montfort J."/>
            <person name="Bouchez O."/>
            <person name="Roques C."/>
            <person name="Iampietro C."/>
            <person name="Lluch J."/>
            <person name="Castinel A."/>
            <person name="Donnadieu C."/>
            <person name="Desvignes T."/>
            <person name="Floi Bucao C."/>
            <person name="Jouanno E."/>
            <person name="Wen M."/>
            <person name="Mejri S."/>
            <person name="Dirks R."/>
            <person name="Jansen H."/>
            <person name="Henkel C."/>
            <person name="Chen W.J."/>
            <person name="Zahm M."/>
            <person name="Cabau C."/>
            <person name="Klopp C."/>
            <person name="Thompson A.W."/>
            <person name="Robinson-Rechavi M."/>
            <person name="Braasch I."/>
            <person name="Lecointre G."/>
            <person name="Bobe J."/>
            <person name="Postlethwait J.H."/>
            <person name="Berthelot C."/>
            <person name="Roest Crollius H."/>
            <person name="Guiguen Y."/>
        </authorList>
    </citation>
    <scope>NUCLEOTIDE SEQUENCE</scope>
    <source>
        <strain evidence="4">WJC10195</strain>
    </source>
</reference>
<organism evidence="4 5">
    <name type="scientific">Synaphobranchus kaupii</name>
    <name type="common">Kaup's arrowtooth eel</name>
    <dbReference type="NCBI Taxonomy" id="118154"/>
    <lineage>
        <taxon>Eukaryota</taxon>
        <taxon>Metazoa</taxon>
        <taxon>Chordata</taxon>
        <taxon>Craniata</taxon>
        <taxon>Vertebrata</taxon>
        <taxon>Euteleostomi</taxon>
        <taxon>Actinopterygii</taxon>
        <taxon>Neopterygii</taxon>
        <taxon>Teleostei</taxon>
        <taxon>Anguilliformes</taxon>
        <taxon>Synaphobranchidae</taxon>
        <taxon>Synaphobranchus</taxon>
    </lineage>
</organism>
<proteinExistence type="predicted"/>
<keyword evidence="1" id="KW-0808">Transferase</keyword>
<gene>
    <name evidence="4" type="ORF">SKAU_G00411600</name>
</gene>
<feature type="domain" description="HECT" evidence="3">
    <location>
        <begin position="26"/>
        <end position="112"/>
    </location>
</feature>
<evidence type="ECO:0000313" key="4">
    <source>
        <dbReference type="EMBL" id="KAJ8333841.1"/>
    </source>
</evidence>
<dbReference type="Pfam" id="PF00632">
    <property type="entry name" value="HECT"/>
    <property type="match status" value="1"/>
</dbReference>
<dbReference type="Proteomes" id="UP001152622">
    <property type="component" value="Chromosome 22"/>
</dbReference>
<comment type="caution">
    <text evidence="4">The sequence shown here is derived from an EMBL/GenBank/DDBJ whole genome shotgun (WGS) entry which is preliminary data.</text>
</comment>
<keyword evidence="5" id="KW-1185">Reference proteome</keyword>
<dbReference type="SUPFAM" id="SSF56204">
    <property type="entry name" value="Hect, E3 ligase catalytic domain"/>
    <property type="match status" value="1"/>
</dbReference>
<keyword evidence="2" id="KW-0833">Ubl conjugation pathway</keyword>
<evidence type="ECO:0000259" key="3">
    <source>
        <dbReference type="Pfam" id="PF00632"/>
    </source>
</evidence>
<dbReference type="GO" id="GO:0004842">
    <property type="term" value="F:ubiquitin-protein transferase activity"/>
    <property type="evidence" value="ECO:0007669"/>
    <property type="project" value="InterPro"/>
</dbReference>
<dbReference type="InterPro" id="IPR000569">
    <property type="entry name" value="HECT_dom"/>
</dbReference>
<evidence type="ECO:0000256" key="2">
    <source>
        <dbReference type="ARBA" id="ARBA00022786"/>
    </source>
</evidence>
<dbReference type="Gene3D" id="3.30.2410.10">
    <property type="entry name" value="Hect, E3 ligase catalytic domain"/>
    <property type="match status" value="1"/>
</dbReference>
<dbReference type="EMBL" id="JAINUF010000022">
    <property type="protein sequence ID" value="KAJ8333841.1"/>
    <property type="molecule type" value="Genomic_DNA"/>
</dbReference>
<sequence>MPEMILDRVVWPRHDSSESEPECSIDQQCSALAFFRQYVEKANSEKLKDLLTFWVGWVILPQHLYIEVTSGLLPKSRTCHEILEVPGHHTSYQQFRKALEGAVQTADTGFGLI</sequence>
<dbReference type="InterPro" id="IPR035983">
    <property type="entry name" value="Hect_E3_ubiquitin_ligase"/>
</dbReference>
<evidence type="ECO:0000256" key="1">
    <source>
        <dbReference type="ARBA" id="ARBA00022679"/>
    </source>
</evidence>
<evidence type="ECO:0000313" key="5">
    <source>
        <dbReference type="Proteomes" id="UP001152622"/>
    </source>
</evidence>
<dbReference type="OrthoDB" id="5948939at2759"/>